<gene>
    <name evidence="2" type="ORF">NP596_14870</name>
</gene>
<evidence type="ECO:0000256" key="1">
    <source>
        <dbReference type="SAM" id="SignalP"/>
    </source>
</evidence>
<dbReference type="RefSeq" id="WP_256616170.1">
    <property type="nucleotide sequence ID" value="NZ_JANIBK010000094.1"/>
</dbReference>
<sequence length="265" mass="28896">MSFCIKHCLPLVGLLAVSSTVNAELVSLQGDSLIFSYDTDNLYNMGNVEVIGNQLLFHPSLSIAIDSQTFDGYSPAPIFASVSYSAIIDVNAKPGFRIDDHRITNSGYAFNEFGPTGPYASIYSSTTPLPQLTLSGALELNSESYYLYDAPGGIVEVPVYAYQTVEEIIGYTPELDEFGNIIGQTPIYETRQVEVIIGYNPVETFFPVYKINGASLGLSEVAVDFQVSGVPLPASVWLFLSGLGITGMSAKQRFPRRIRQGRRSD</sequence>
<evidence type="ECO:0000313" key="2">
    <source>
        <dbReference type="EMBL" id="MCQ8129740.1"/>
    </source>
</evidence>
<feature type="signal peptide" evidence="1">
    <location>
        <begin position="1"/>
        <end position="23"/>
    </location>
</feature>
<reference evidence="2 3" key="1">
    <citation type="submission" date="2022-07" db="EMBL/GenBank/DDBJ databases">
        <title>Methylomonas rivi sp. nov., Methylomonas rosea sp. nov., Methylomonas aureus sp. nov. and Methylomonas subterranea sp. nov., four novel methanotrophs isolated from a freshwater creek and the deep terrestrial subsurface.</title>
        <authorList>
            <person name="Abin C."/>
            <person name="Sankaranarayanan K."/>
            <person name="Garner C."/>
            <person name="Sindelar R."/>
            <person name="Kotary K."/>
            <person name="Garner R."/>
            <person name="Barclay S."/>
            <person name="Lawson P."/>
            <person name="Krumholz L."/>
        </authorList>
    </citation>
    <scope>NUCLEOTIDE SEQUENCE [LARGE SCALE GENOMIC DNA]</scope>
    <source>
        <strain evidence="2 3">WSC-6</strain>
    </source>
</reference>
<protein>
    <submittedName>
        <fullName evidence="2">VPLPA-CTERM sorting domain-containing protein</fullName>
    </submittedName>
</protein>
<organism evidence="2 3">
    <name type="scientific">Methylomonas rivi</name>
    <dbReference type="NCBI Taxonomy" id="2952226"/>
    <lineage>
        <taxon>Bacteria</taxon>
        <taxon>Pseudomonadati</taxon>
        <taxon>Pseudomonadota</taxon>
        <taxon>Gammaproteobacteria</taxon>
        <taxon>Methylococcales</taxon>
        <taxon>Methylococcaceae</taxon>
        <taxon>Methylomonas</taxon>
    </lineage>
</organism>
<proteinExistence type="predicted"/>
<keyword evidence="1" id="KW-0732">Signal</keyword>
<feature type="chain" id="PRO_5046349505" evidence="1">
    <location>
        <begin position="24"/>
        <end position="265"/>
    </location>
</feature>
<comment type="caution">
    <text evidence="2">The sequence shown here is derived from an EMBL/GenBank/DDBJ whole genome shotgun (WGS) entry which is preliminary data.</text>
</comment>
<accession>A0ABT1U8N9</accession>
<keyword evidence="3" id="KW-1185">Reference proteome</keyword>
<dbReference type="EMBL" id="JANIBK010000094">
    <property type="protein sequence ID" value="MCQ8129740.1"/>
    <property type="molecule type" value="Genomic_DNA"/>
</dbReference>
<evidence type="ECO:0000313" key="3">
    <source>
        <dbReference type="Proteomes" id="UP001524586"/>
    </source>
</evidence>
<dbReference type="Proteomes" id="UP001524586">
    <property type="component" value="Unassembled WGS sequence"/>
</dbReference>
<name>A0ABT1U8N9_9GAMM</name>